<keyword evidence="2" id="KW-1185">Reference proteome</keyword>
<dbReference type="Proteomes" id="UP000009374">
    <property type="component" value="Unassembled WGS sequence"/>
</dbReference>
<dbReference type="PANTHER" id="PTHR36849:SF1">
    <property type="entry name" value="CYTOPLASMIC PROTEIN"/>
    <property type="match status" value="1"/>
</dbReference>
<dbReference type="EMBL" id="GG693884">
    <property type="protein sequence ID" value="EES51879.1"/>
    <property type="molecule type" value="Genomic_DNA"/>
</dbReference>
<evidence type="ECO:0008006" key="3">
    <source>
        <dbReference type="Google" id="ProtNLM"/>
    </source>
</evidence>
<protein>
    <recommendedName>
        <fullName evidence="3">Uroporphyrin-III C-methyltransferase</fullName>
    </recommendedName>
</protein>
<name>C6HZU1_9BACT</name>
<dbReference type="Pfam" id="PF22752">
    <property type="entry name" value="DUF488-N3i"/>
    <property type="match status" value="1"/>
</dbReference>
<evidence type="ECO:0000313" key="1">
    <source>
        <dbReference type="EMBL" id="EES51879.1"/>
    </source>
</evidence>
<dbReference type="AlphaFoldDB" id="C6HZU1"/>
<dbReference type="InterPro" id="IPR052552">
    <property type="entry name" value="YeaO-like"/>
</dbReference>
<dbReference type="PANTHER" id="PTHR36849">
    <property type="entry name" value="CYTOPLASMIC PROTEIN-RELATED"/>
    <property type="match status" value="1"/>
</dbReference>
<accession>C6HZU1</accession>
<organism evidence="1 2">
    <name type="scientific">Leptospirillum ferrodiazotrophum</name>
    <dbReference type="NCBI Taxonomy" id="412449"/>
    <lineage>
        <taxon>Bacteria</taxon>
        <taxon>Pseudomonadati</taxon>
        <taxon>Nitrospirota</taxon>
        <taxon>Nitrospiria</taxon>
        <taxon>Nitrospirales</taxon>
        <taxon>Nitrospiraceae</taxon>
        <taxon>Leptospirillum</taxon>
    </lineage>
</organism>
<proteinExistence type="predicted"/>
<evidence type="ECO:0000313" key="2">
    <source>
        <dbReference type="Proteomes" id="UP000009374"/>
    </source>
</evidence>
<sequence length="138" mass="15903">MAPPIATDRIYEALKTPRPDNEVAVLCDRLWPRGVRREDLEGVLWMKEWAPTGTLRQAFHSGQISPETFRKRYRDELVARRDELQADLQRLGISPTKGKPSHPIKTLRLLTASREIEGSHVPVLRDYLEELLSPRPMP</sequence>
<gene>
    <name evidence="1" type="ORF">UBAL3_95450099</name>
</gene>
<reference evidence="1 2" key="1">
    <citation type="journal article" date="2009" name="Appl. Environ. Microbiol.">
        <title>Community genomic and proteomic analyses of chemoautotrophic iron-oxidizing "Leptospirillum rubarum" (Group II) and "Leptospirillum ferrodiazotrophum" (Group III) bacteria in acid mine drainage biofilms.</title>
        <authorList>
            <person name="Goltsman D.S."/>
            <person name="Denef V.J."/>
            <person name="Singer S.W."/>
            <person name="VerBerkmoes N.C."/>
            <person name="Lefsrud M."/>
            <person name="Mueller R.S."/>
            <person name="Dick G.J."/>
            <person name="Sun C.L."/>
            <person name="Wheeler K.E."/>
            <person name="Zemla A."/>
            <person name="Baker B.J."/>
            <person name="Hauser L."/>
            <person name="Land M."/>
            <person name="Shah M.B."/>
            <person name="Thelen M.P."/>
            <person name="Hettich R.L."/>
            <person name="Banfield J.F."/>
        </authorList>
    </citation>
    <scope>NUCLEOTIDE SEQUENCE [LARGE SCALE GENOMIC DNA]</scope>
</reference>